<dbReference type="EMBL" id="JBHUPG010000012">
    <property type="protein sequence ID" value="MFD2911746.1"/>
    <property type="molecule type" value="Genomic_DNA"/>
</dbReference>
<evidence type="ECO:0000313" key="1">
    <source>
        <dbReference type="EMBL" id="MFD2911746.1"/>
    </source>
</evidence>
<proteinExistence type="predicted"/>
<dbReference type="RefSeq" id="WP_204729505.1">
    <property type="nucleotide sequence ID" value="NZ_JAFBDK010000008.1"/>
</dbReference>
<dbReference type="Pfam" id="PF10094">
    <property type="entry name" value="DUF2332"/>
    <property type="match status" value="1"/>
</dbReference>
<evidence type="ECO:0000313" key="2">
    <source>
        <dbReference type="Proteomes" id="UP001597561"/>
    </source>
</evidence>
<gene>
    <name evidence="1" type="ORF">ACFS5P_07640</name>
</gene>
<organism evidence="1 2">
    <name type="scientific">Jeotgalibacillus terrae</name>
    <dbReference type="NCBI Taxonomy" id="587735"/>
    <lineage>
        <taxon>Bacteria</taxon>
        <taxon>Bacillati</taxon>
        <taxon>Bacillota</taxon>
        <taxon>Bacilli</taxon>
        <taxon>Bacillales</taxon>
        <taxon>Caryophanaceae</taxon>
        <taxon>Jeotgalibacillus</taxon>
    </lineage>
</organism>
<dbReference type="InterPro" id="IPR011200">
    <property type="entry name" value="UCP012608"/>
</dbReference>
<name>A0ABW5ZHF2_9BACL</name>
<reference evidence="2" key="1">
    <citation type="journal article" date="2019" name="Int. J. Syst. Evol. Microbiol.">
        <title>The Global Catalogue of Microorganisms (GCM) 10K type strain sequencing project: providing services to taxonomists for standard genome sequencing and annotation.</title>
        <authorList>
            <consortium name="The Broad Institute Genomics Platform"/>
            <consortium name="The Broad Institute Genome Sequencing Center for Infectious Disease"/>
            <person name="Wu L."/>
            <person name="Ma J."/>
        </authorList>
    </citation>
    <scope>NUCLEOTIDE SEQUENCE [LARGE SCALE GENOMIC DNA]</scope>
    <source>
        <strain evidence="2">KCTC 13528</strain>
    </source>
</reference>
<protein>
    <submittedName>
        <fullName evidence="1">DUF2332 domain-containing protein</fullName>
    </submittedName>
</protein>
<dbReference type="Proteomes" id="UP001597561">
    <property type="component" value="Unassembled WGS sequence"/>
</dbReference>
<comment type="caution">
    <text evidence="1">The sequence shown here is derived from an EMBL/GenBank/DDBJ whole genome shotgun (WGS) entry which is preliminary data.</text>
</comment>
<accession>A0ABW5ZHF2</accession>
<sequence>MKSQLSKEFKQFAMEQCEGSSPLYKALSLRISQDDEVLEVCLGANEGQPVPNLLFGAVQYILMKETHHALRAFYPSLTKRAETGQEAFPAFKEFVLTHHEQIRELLKTRRVQTNEVRRCAYLYPVFASLHQDLKKPLSLIEVGTSAGLQLLWDQYGYSYHGKTYGNQNAELVLTAEVKNGRLPVLPGDVPPVVERVGVDLNVSDLTDEDDRLWLKALIWPEHHERRGNFDRASMIVRENPPRLVEGNGVSLLPELAKQMNKDSLLCIFHTHVANQMPAHVREDLMEKVEALGEQRDTAHIFNNITDGKLRVDLFVNGRRTSQLIGETDGHGRWFEWHAEKWQGTESF</sequence>
<dbReference type="PIRSF" id="PIRSF012608">
    <property type="entry name" value="UCP012608"/>
    <property type="match status" value="1"/>
</dbReference>
<keyword evidence="2" id="KW-1185">Reference proteome</keyword>